<keyword evidence="2" id="KW-0540">Nuclease</keyword>
<dbReference type="InterPro" id="IPR014883">
    <property type="entry name" value="VRR_NUC"/>
</dbReference>
<keyword evidence="6" id="KW-1185">Reference proteome</keyword>
<proteinExistence type="predicted"/>
<feature type="domain" description="VRR-NUC" evidence="4">
    <location>
        <begin position="29"/>
        <end position="120"/>
    </location>
</feature>
<name>A0A080M5X8_9PROT</name>
<dbReference type="AlphaFoldDB" id="A0A080M5X8"/>
<keyword evidence="3" id="KW-0378">Hydrolase</keyword>
<dbReference type="InterPro" id="IPR011856">
    <property type="entry name" value="tRNA_endonuc-like_dom_sf"/>
</dbReference>
<reference evidence="5" key="1">
    <citation type="submission" date="2014-02" db="EMBL/GenBank/DDBJ databases">
        <title>Expanding our view of genomic diversity in Candidatus Accumulibacter clades.</title>
        <authorList>
            <person name="Skennerton C.T."/>
            <person name="Barr J.J."/>
            <person name="Slater F.R."/>
            <person name="Bond P.L."/>
            <person name="Tyson G.W."/>
        </authorList>
    </citation>
    <scope>NUCLEOTIDE SEQUENCE [LARGE SCALE GENOMIC DNA]</scope>
</reference>
<dbReference type="EMBL" id="JDST02000049">
    <property type="protein sequence ID" value="KFB76643.1"/>
    <property type="molecule type" value="Genomic_DNA"/>
</dbReference>
<evidence type="ECO:0000313" key="5">
    <source>
        <dbReference type="EMBL" id="KFB76643.1"/>
    </source>
</evidence>
<dbReference type="Proteomes" id="UP000021315">
    <property type="component" value="Unassembled WGS sequence"/>
</dbReference>
<comment type="caution">
    <text evidence="5">The sequence shown here is derived from an EMBL/GenBank/DDBJ whole genome shotgun (WGS) entry which is preliminary data.</text>
</comment>
<dbReference type="RefSeq" id="WP_246148611.1">
    <property type="nucleotide sequence ID" value="NZ_JDST02000049.1"/>
</dbReference>
<gene>
    <name evidence="5" type="ORF">AW06_002283</name>
</gene>
<evidence type="ECO:0000259" key="4">
    <source>
        <dbReference type="SMART" id="SM00990"/>
    </source>
</evidence>
<dbReference type="GO" id="GO:0004518">
    <property type="term" value="F:nuclease activity"/>
    <property type="evidence" value="ECO:0007669"/>
    <property type="project" value="UniProtKB-KW"/>
</dbReference>
<sequence>MSIAAKRPEQVALFSNLPEASPVPSHNARSEAAALAEVLQTLKHHPLVAWCERQNSGVARIGGRFVRFGWLGCSDLLGMMTDGRLLAVECKAPKGRLQVEQQEFLSLVRRFGGVAFLARDCRDVLRELSTIEGSNT</sequence>
<evidence type="ECO:0000256" key="3">
    <source>
        <dbReference type="ARBA" id="ARBA00022801"/>
    </source>
</evidence>
<dbReference type="Gene3D" id="3.40.1350.10">
    <property type="match status" value="1"/>
</dbReference>
<dbReference type="Pfam" id="PF08774">
    <property type="entry name" value="VRR_NUC"/>
    <property type="match status" value="1"/>
</dbReference>
<accession>A0A080M5X8</accession>
<evidence type="ECO:0000256" key="2">
    <source>
        <dbReference type="ARBA" id="ARBA00022722"/>
    </source>
</evidence>
<comment type="cofactor">
    <cofactor evidence="1">
        <name>Mg(2+)</name>
        <dbReference type="ChEBI" id="CHEBI:18420"/>
    </cofactor>
</comment>
<evidence type="ECO:0000256" key="1">
    <source>
        <dbReference type="ARBA" id="ARBA00001946"/>
    </source>
</evidence>
<evidence type="ECO:0000313" key="6">
    <source>
        <dbReference type="Proteomes" id="UP000021315"/>
    </source>
</evidence>
<dbReference type="GO" id="GO:0003676">
    <property type="term" value="F:nucleic acid binding"/>
    <property type="evidence" value="ECO:0007669"/>
    <property type="project" value="InterPro"/>
</dbReference>
<protein>
    <submittedName>
        <fullName evidence="5">VRR-NUC domain protein</fullName>
    </submittedName>
</protein>
<organism evidence="5 6">
    <name type="scientific">Candidatus Accumulibacter cognatus</name>
    <dbReference type="NCBI Taxonomy" id="2954383"/>
    <lineage>
        <taxon>Bacteria</taxon>
        <taxon>Pseudomonadati</taxon>
        <taxon>Pseudomonadota</taxon>
        <taxon>Betaproteobacteria</taxon>
        <taxon>Candidatus Accumulibacter</taxon>
    </lineage>
</organism>
<dbReference type="SMART" id="SM00990">
    <property type="entry name" value="VRR_NUC"/>
    <property type="match status" value="1"/>
</dbReference>
<dbReference type="STRING" id="1453999.AW06_002283"/>
<dbReference type="GO" id="GO:0016788">
    <property type="term" value="F:hydrolase activity, acting on ester bonds"/>
    <property type="evidence" value="ECO:0007669"/>
    <property type="project" value="InterPro"/>
</dbReference>